<evidence type="ECO:0000313" key="3">
    <source>
        <dbReference type="EMBL" id="VEF09568.1"/>
    </source>
</evidence>
<feature type="transmembrane region" description="Helical" evidence="1">
    <location>
        <begin position="43"/>
        <end position="62"/>
    </location>
</feature>
<gene>
    <name evidence="3" type="ORF">NCTC6180_02014</name>
    <name evidence="2" type="ORF">NCTC7023_00675</name>
</gene>
<evidence type="ECO:0000256" key="1">
    <source>
        <dbReference type="SAM" id="Phobius"/>
    </source>
</evidence>
<feature type="transmembrane region" description="Helical" evidence="1">
    <location>
        <begin position="12"/>
        <end position="31"/>
    </location>
</feature>
<evidence type="ECO:0000313" key="2">
    <source>
        <dbReference type="EMBL" id="SUO81053.1"/>
    </source>
</evidence>
<proteinExistence type="predicted"/>
<dbReference type="EMBL" id="LR134317">
    <property type="protein sequence ID" value="VEF09568.1"/>
    <property type="molecule type" value="Genomic_DNA"/>
</dbReference>
<accession>A0A2X4C1M6</accession>
<dbReference type="Proteomes" id="UP000269903">
    <property type="component" value="Chromosome"/>
</dbReference>
<reference evidence="3 5" key="2">
    <citation type="submission" date="2018-12" db="EMBL/GenBank/DDBJ databases">
        <authorList>
            <consortium name="Pathogen Informatics"/>
        </authorList>
    </citation>
    <scope>NUCLEOTIDE SEQUENCE [LARGE SCALE GENOMIC DNA]</scope>
    <source>
        <strain evidence="3 5">NCTC6180</strain>
    </source>
</reference>
<protein>
    <submittedName>
        <fullName evidence="3">Membrane protein</fullName>
    </submittedName>
</protein>
<evidence type="ECO:0000313" key="4">
    <source>
        <dbReference type="Proteomes" id="UP000255476"/>
    </source>
</evidence>
<dbReference type="OMA" id="CGAFWIN"/>
<reference evidence="2 4" key="1">
    <citation type="submission" date="2018-06" db="EMBL/GenBank/DDBJ databases">
        <authorList>
            <consortium name="Pathogen Informatics"/>
            <person name="Doyle S."/>
        </authorList>
    </citation>
    <scope>NUCLEOTIDE SEQUENCE [LARGE SCALE GENOMIC DNA]</scope>
    <source>
        <strain evidence="2 4">NCTC7023</strain>
    </source>
</reference>
<keyword evidence="1" id="KW-1133">Transmembrane helix</keyword>
<keyword evidence="1" id="KW-0812">Transmembrane</keyword>
<keyword evidence="1" id="KW-0472">Membrane</keyword>
<dbReference type="EMBL" id="UHHT01000001">
    <property type="protein sequence ID" value="SUO81053.1"/>
    <property type="molecule type" value="Genomic_DNA"/>
</dbReference>
<dbReference type="GeneID" id="83705768"/>
<feature type="transmembrane region" description="Helical" evidence="1">
    <location>
        <begin position="69"/>
        <end position="90"/>
    </location>
</feature>
<dbReference type="RefSeq" id="WP_012516443.1">
    <property type="nucleotide sequence ID" value="NZ_CP046040.1"/>
</dbReference>
<evidence type="ECO:0000313" key="5">
    <source>
        <dbReference type="Proteomes" id="UP000269903"/>
    </source>
</evidence>
<sequence>MLTLKNIINRYYMYYVFLIVVIWIGMFFVRWDTTVAGVLLYPLIMKQVFIVLGVVAMIMAIISRKIVLGIFGLLCCAAFWINLFLAFYLLPGLLGN</sequence>
<dbReference type="Proteomes" id="UP000255476">
    <property type="component" value="Unassembled WGS sequence"/>
</dbReference>
<organism evidence="3 5">
    <name type="scientific">Streptococcus equi subsp. zooepidemicus</name>
    <dbReference type="NCBI Taxonomy" id="40041"/>
    <lineage>
        <taxon>Bacteria</taxon>
        <taxon>Bacillati</taxon>
        <taxon>Bacillota</taxon>
        <taxon>Bacilli</taxon>
        <taxon>Lactobacillales</taxon>
        <taxon>Streptococcaceae</taxon>
        <taxon>Streptococcus</taxon>
    </lineage>
</organism>
<dbReference type="AlphaFoldDB" id="A0A2X4C1M6"/>
<name>A0A2X4C1M6_STRSZ</name>